<keyword evidence="3" id="KW-0808">Transferase</keyword>
<keyword evidence="4" id="KW-0547">Nucleotide-binding</keyword>
<sequence length="98" mass="11369">MGSCELATTLTGTPYYMSPEALKHQGYDAKSDIWHWTSVKLLQELQYLVAHGKLLLCNMQRKIHLQTLQALSEVQKMTPRERMRLRKLQAADEKARKL</sequence>
<comment type="catalytic activity">
    <reaction evidence="8">
        <text>L-seryl-[protein] + ATP = O-phospho-L-seryl-[protein] + ADP + H(+)</text>
        <dbReference type="Rhea" id="RHEA:17989"/>
        <dbReference type="Rhea" id="RHEA-COMP:9863"/>
        <dbReference type="Rhea" id="RHEA-COMP:11604"/>
        <dbReference type="ChEBI" id="CHEBI:15378"/>
        <dbReference type="ChEBI" id="CHEBI:29999"/>
        <dbReference type="ChEBI" id="CHEBI:30616"/>
        <dbReference type="ChEBI" id="CHEBI:83421"/>
        <dbReference type="ChEBI" id="CHEBI:456216"/>
        <dbReference type="EC" id="2.7.11.1"/>
    </reaction>
</comment>
<keyword evidence="10" id="KW-1185">Reference proteome</keyword>
<evidence type="ECO:0000256" key="6">
    <source>
        <dbReference type="ARBA" id="ARBA00022840"/>
    </source>
</evidence>
<name>A0A1A6H1X7_NEOLE</name>
<dbReference type="SUPFAM" id="SSF56112">
    <property type="entry name" value="Protein kinase-like (PK-like)"/>
    <property type="match status" value="1"/>
</dbReference>
<dbReference type="PANTHER" id="PTHR44899">
    <property type="entry name" value="CAMK FAMILY PROTEIN KINASE"/>
    <property type="match status" value="1"/>
</dbReference>
<dbReference type="OrthoDB" id="248923at2759"/>
<evidence type="ECO:0000256" key="5">
    <source>
        <dbReference type="ARBA" id="ARBA00022777"/>
    </source>
</evidence>
<keyword evidence="5" id="KW-0418">Kinase</keyword>
<dbReference type="GO" id="GO:0005524">
    <property type="term" value="F:ATP binding"/>
    <property type="evidence" value="ECO:0007669"/>
    <property type="project" value="UniProtKB-KW"/>
</dbReference>
<evidence type="ECO:0000256" key="2">
    <source>
        <dbReference type="ARBA" id="ARBA00022527"/>
    </source>
</evidence>
<evidence type="ECO:0000313" key="10">
    <source>
        <dbReference type="Proteomes" id="UP000092124"/>
    </source>
</evidence>
<reference evidence="9 10" key="1">
    <citation type="submission" date="2016-06" db="EMBL/GenBank/DDBJ databases">
        <title>The Draft Genome Sequence and Annotation of the Desert Woodrat Neotoma lepida.</title>
        <authorList>
            <person name="Campbell M."/>
            <person name="Oakeson K.F."/>
            <person name="Yandell M."/>
            <person name="Halpert J.R."/>
            <person name="Dearing D."/>
        </authorList>
    </citation>
    <scope>NUCLEOTIDE SEQUENCE [LARGE SCALE GENOMIC DNA]</scope>
    <source>
        <strain evidence="9">417</strain>
        <tissue evidence="9">Liver</tissue>
    </source>
</reference>
<dbReference type="Proteomes" id="UP000092124">
    <property type="component" value="Unassembled WGS sequence"/>
</dbReference>
<proteinExistence type="predicted"/>
<protein>
    <recommendedName>
        <fullName evidence="1">non-specific serine/threonine protein kinase</fullName>
        <ecNumber evidence="1">2.7.11.1</ecNumber>
    </recommendedName>
</protein>
<dbReference type="STRING" id="56216.A0A1A6H1X7"/>
<comment type="catalytic activity">
    <reaction evidence="7">
        <text>L-threonyl-[protein] + ATP = O-phospho-L-threonyl-[protein] + ADP + H(+)</text>
        <dbReference type="Rhea" id="RHEA:46608"/>
        <dbReference type="Rhea" id="RHEA-COMP:11060"/>
        <dbReference type="Rhea" id="RHEA-COMP:11605"/>
        <dbReference type="ChEBI" id="CHEBI:15378"/>
        <dbReference type="ChEBI" id="CHEBI:30013"/>
        <dbReference type="ChEBI" id="CHEBI:30616"/>
        <dbReference type="ChEBI" id="CHEBI:61977"/>
        <dbReference type="ChEBI" id="CHEBI:456216"/>
        <dbReference type="EC" id="2.7.11.1"/>
    </reaction>
</comment>
<evidence type="ECO:0000256" key="4">
    <source>
        <dbReference type="ARBA" id="ARBA00022741"/>
    </source>
</evidence>
<keyword evidence="2" id="KW-0723">Serine/threonine-protein kinase</keyword>
<dbReference type="EMBL" id="LZPO01055941">
    <property type="protein sequence ID" value="OBS71627.1"/>
    <property type="molecule type" value="Genomic_DNA"/>
</dbReference>
<evidence type="ECO:0000313" key="9">
    <source>
        <dbReference type="EMBL" id="OBS71627.1"/>
    </source>
</evidence>
<evidence type="ECO:0000256" key="8">
    <source>
        <dbReference type="ARBA" id="ARBA00048679"/>
    </source>
</evidence>
<evidence type="ECO:0000256" key="3">
    <source>
        <dbReference type="ARBA" id="ARBA00022679"/>
    </source>
</evidence>
<dbReference type="Gene3D" id="1.10.510.10">
    <property type="entry name" value="Transferase(Phosphotransferase) domain 1"/>
    <property type="match status" value="1"/>
</dbReference>
<dbReference type="GO" id="GO:0004674">
    <property type="term" value="F:protein serine/threonine kinase activity"/>
    <property type="evidence" value="ECO:0007669"/>
    <property type="project" value="UniProtKB-KW"/>
</dbReference>
<evidence type="ECO:0000256" key="1">
    <source>
        <dbReference type="ARBA" id="ARBA00012513"/>
    </source>
</evidence>
<organism evidence="9 10">
    <name type="scientific">Neotoma lepida</name>
    <name type="common">Desert woodrat</name>
    <dbReference type="NCBI Taxonomy" id="56216"/>
    <lineage>
        <taxon>Eukaryota</taxon>
        <taxon>Metazoa</taxon>
        <taxon>Chordata</taxon>
        <taxon>Craniata</taxon>
        <taxon>Vertebrata</taxon>
        <taxon>Euteleostomi</taxon>
        <taxon>Mammalia</taxon>
        <taxon>Eutheria</taxon>
        <taxon>Euarchontoglires</taxon>
        <taxon>Glires</taxon>
        <taxon>Rodentia</taxon>
        <taxon>Myomorpha</taxon>
        <taxon>Muroidea</taxon>
        <taxon>Cricetidae</taxon>
        <taxon>Neotominae</taxon>
        <taxon>Neotoma</taxon>
    </lineage>
</organism>
<accession>A0A1A6H1X7</accession>
<dbReference type="InterPro" id="IPR051131">
    <property type="entry name" value="NEK_Ser/Thr_kinase_NIMA"/>
</dbReference>
<keyword evidence="6" id="KW-0067">ATP-binding</keyword>
<evidence type="ECO:0000256" key="7">
    <source>
        <dbReference type="ARBA" id="ARBA00047899"/>
    </source>
</evidence>
<feature type="non-terminal residue" evidence="9">
    <location>
        <position position="98"/>
    </location>
</feature>
<comment type="caution">
    <text evidence="9">The sequence shown here is derived from an EMBL/GenBank/DDBJ whole genome shotgun (WGS) entry which is preliminary data.</text>
</comment>
<dbReference type="PANTHER" id="PTHR44899:SF8">
    <property type="entry name" value="NIMA-RELATED KINASE 11"/>
    <property type="match status" value="1"/>
</dbReference>
<dbReference type="AlphaFoldDB" id="A0A1A6H1X7"/>
<dbReference type="InterPro" id="IPR011009">
    <property type="entry name" value="Kinase-like_dom_sf"/>
</dbReference>
<dbReference type="EC" id="2.7.11.1" evidence="1"/>
<gene>
    <name evidence="9" type="ORF">A6R68_13796</name>
</gene>